<protein>
    <submittedName>
        <fullName evidence="1">Uncharacterized protein</fullName>
    </submittedName>
</protein>
<accession>A0A6A4SV70</accession>
<evidence type="ECO:0000313" key="2">
    <source>
        <dbReference type="Proteomes" id="UP000438429"/>
    </source>
</evidence>
<organism evidence="1 2">
    <name type="scientific">Scophthalmus maximus</name>
    <name type="common">Turbot</name>
    <name type="synonym">Psetta maxima</name>
    <dbReference type="NCBI Taxonomy" id="52904"/>
    <lineage>
        <taxon>Eukaryota</taxon>
        <taxon>Metazoa</taxon>
        <taxon>Chordata</taxon>
        <taxon>Craniata</taxon>
        <taxon>Vertebrata</taxon>
        <taxon>Euteleostomi</taxon>
        <taxon>Actinopterygii</taxon>
        <taxon>Neopterygii</taxon>
        <taxon>Teleostei</taxon>
        <taxon>Neoteleostei</taxon>
        <taxon>Acanthomorphata</taxon>
        <taxon>Carangaria</taxon>
        <taxon>Pleuronectiformes</taxon>
        <taxon>Pleuronectoidei</taxon>
        <taxon>Scophthalmidae</taxon>
        <taxon>Scophthalmus</taxon>
    </lineage>
</organism>
<reference evidence="1 2" key="1">
    <citation type="submission" date="2019-06" db="EMBL/GenBank/DDBJ databases">
        <title>Draft genomes of female and male turbot (Scophthalmus maximus).</title>
        <authorList>
            <person name="Xu H."/>
            <person name="Xu X.-W."/>
            <person name="Shao C."/>
            <person name="Chen S."/>
        </authorList>
    </citation>
    <scope>NUCLEOTIDE SEQUENCE [LARGE SCALE GENOMIC DNA]</scope>
    <source>
        <strain evidence="1">Ysfricsl-2016a</strain>
        <tissue evidence="1">Blood</tissue>
    </source>
</reference>
<dbReference type="EMBL" id="VEVO01000009">
    <property type="protein sequence ID" value="KAF0037853.1"/>
    <property type="molecule type" value="Genomic_DNA"/>
</dbReference>
<dbReference type="AlphaFoldDB" id="A0A6A4SV70"/>
<proteinExistence type="predicted"/>
<dbReference type="Proteomes" id="UP000438429">
    <property type="component" value="Unassembled WGS sequence"/>
</dbReference>
<sequence>MLPQKRSHVKFCYVDSVGVRGVDRTTGPARPAEAAAVADRLLFTVMFSLSLSCVTHVDLWYATSPAAHGR</sequence>
<gene>
    <name evidence="1" type="ORF">F2P81_010727</name>
</gene>
<evidence type="ECO:0000313" key="1">
    <source>
        <dbReference type="EMBL" id="KAF0037853.1"/>
    </source>
</evidence>
<name>A0A6A4SV70_SCOMX</name>
<comment type="caution">
    <text evidence="1">The sequence shown here is derived from an EMBL/GenBank/DDBJ whole genome shotgun (WGS) entry which is preliminary data.</text>
</comment>